<proteinExistence type="predicted"/>
<feature type="region of interest" description="Disordered" evidence="3">
    <location>
        <begin position="36"/>
        <end position="61"/>
    </location>
</feature>
<dbReference type="EMBL" id="CAICTM010000693">
    <property type="protein sequence ID" value="CAB9515107.1"/>
    <property type="molecule type" value="Genomic_DNA"/>
</dbReference>
<dbReference type="Pfam" id="PF00076">
    <property type="entry name" value="RRM_1"/>
    <property type="match status" value="1"/>
</dbReference>
<sequence>MIPVVSSFVQYNSCPFKYQQSTVLFGFKRATSADKYKKKSSSNNNSNTKKSKERSAKKLSASNDLLTNHQHRLSTAGKIGTLRYADPTKIFIGNLNTTTTEDQLRELILPLVATPWDIAKIQIVRDWKTGDSKGYAFVGFTEPIFATLCLQELQGHEFLGRTLSVKPAKSKSESPLRQAQRQEQQRLKALRRAQNPPPPPPPPKPEDPAFLAFLDPDLAVGLEAVGTDDEDDTDDDDYDGWEVPGSAPPKGFG</sequence>
<reference evidence="5" key="1">
    <citation type="submission" date="2020-06" db="EMBL/GenBank/DDBJ databases">
        <authorList>
            <consortium name="Plant Systems Biology data submission"/>
        </authorList>
    </citation>
    <scope>NUCLEOTIDE SEQUENCE</scope>
    <source>
        <strain evidence="5">D6</strain>
    </source>
</reference>
<dbReference type="GO" id="GO:0003729">
    <property type="term" value="F:mRNA binding"/>
    <property type="evidence" value="ECO:0007669"/>
    <property type="project" value="TreeGrafter"/>
</dbReference>
<gene>
    <name evidence="5" type="ORF">SEMRO_694_G188510.1</name>
</gene>
<dbReference type="InterPro" id="IPR000504">
    <property type="entry name" value="RRM_dom"/>
</dbReference>
<dbReference type="Gene3D" id="3.30.70.330">
    <property type="match status" value="1"/>
</dbReference>
<dbReference type="SMART" id="SM00360">
    <property type="entry name" value="RRM"/>
    <property type="match status" value="1"/>
</dbReference>
<keyword evidence="1 2" id="KW-0694">RNA-binding</keyword>
<accession>A0A9N8E5J3</accession>
<dbReference type="PANTHER" id="PTHR48025:SF1">
    <property type="entry name" value="RRM DOMAIN-CONTAINING PROTEIN"/>
    <property type="match status" value="1"/>
</dbReference>
<protein>
    <submittedName>
        <fullName evidence="5">RNA-binding protein 39</fullName>
    </submittedName>
</protein>
<dbReference type="InterPro" id="IPR035979">
    <property type="entry name" value="RBD_domain_sf"/>
</dbReference>
<feature type="domain" description="RRM" evidence="4">
    <location>
        <begin position="88"/>
        <end position="170"/>
    </location>
</feature>
<feature type="compositionally biased region" description="Acidic residues" evidence="3">
    <location>
        <begin position="226"/>
        <end position="240"/>
    </location>
</feature>
<dbReference type="PROSITE" id="PS50102">
    <property type="entry name" value="RRM"/>
    <property type="match status" value="1"/>
</dbReference>
<organism evidence="5 6">
    <name type="scientific">Seminavis robusta</name>
    <dbReference type="NCBI Taxonomy" id="568900"/>
    <lineage>
        <taxon>Eukaryota</taxon>
        <taxon>Sar</taxon>
        <taxon>Stramenopiles</taxon>
        <taxon>Ochrophyta</taxon>
        <taxon>Bacillariophyta</taxon>
        <taxon>Bacillariophyceae</taxon>
        <taxon>Bacillariophycidae</taxon>
        <taxon>Naviculales</taxon>
        <taxon>Naviculaceae</taxon>
        <taxon>Seminavis</taxon>
    </lineage>
</organism>
<evidence type="ECO:0000259" key="4">
    <source>
        <dbReference type="PROSITE" id="PS50102"/>
    </source>
</evidence>
<dbReference type="SUPFAM" id="SSF54928">
    <property type="entry name" value="RNA-binding domain, RBD"/>
    <property type="match status" value="1"/>
</dbReference>
<dbReference type="AlphaFoldDB" id="A0A9N8E5J3"/>
<evidence type="ECO:0000256" key="3">
    <source>
        <dbReference type="SAM" id="MobiDB-lite"/>
    </source>
</evidence>
<dbReference type="InterPro" id="IPR050502">
    <property type="entry name" value="Euk_RNA-bind_prot"/>
</dbReference>
<dbReference type="InterPro" id="IPR012677">
    <property type="entry name" value="Nucleotide-bd_a/b_plait_sf"/>
</dbReference>
<dbReference type="PANTHER" id="PTHR48025">
    <property type="entry name" value="OS02G0815200 PROTEIN"/>
    <property type="match status" value="1"/>
</dbReference>
<keyword evidence="6" id="KW-1185">Reference proteome</keyword>
<dbReference type="GO" id="GO:0005634">
    <property type="term" value="C:nucleus"/>
    <property type="evidence" value="ECO:0007669"/>
    <property type="project" value="TreeGrafter"/>
</dbReference>
<evidence type="ECO:0000313" key="6">
    <source>
        <dbReference type="Proteomes" id="UP001153069"/>
    </source>
</evidence>
<dbReference type="CDD" id="cd00590">
    <property type="entry name" value="RRM_SF"/>
    <property type="match status" value="1"/>
</dbReference>
<evidence type="ECO:0000313" key="5">
    <source>
        <dbReference type="EMBL" id="CAB9515107.1"/>
    </source>
</evidence>
<dbReference type="Proteomes" id="UP001153069">
    <property type="component" value="Unassembled WGS sequence"/>
</dbReference>
<dbReference type="OrthoDB" id="439808at2759"/>
<name>A0A9N8E5J3_9STRA</name>
<evidence type="ECO:0000256" key="1">
    <source>
        <dbReference type="ARBA" id="ARBA00022884"/>
    </source>
</evidence>
<feature type="region of interest" description="Disordered" evidence="3">
    <location>
        <begin position="166"/>
        <end position="253"/>
    </location>
</feature>
<evidence type="ECO:0000256" key="2">
    <source>
        <dbReference type="PROSITE-ProRule" id="PRU00176"/>
    </source>
</evidence>
<comment type="caution">
    <text evidence="5">The sequence shown here is derived from an EMBL/GenBank/DDBJ whole genome shotgun (WGS) entry which is preliminary data.</text>
</comment>